<protein>
    <submittedName>
        <fullName evidence="1">Uncharacterized protein</fullName>
    </submittedName>
</protein>
<accession>A0A285AYP4</accession>
<organism evidence="1 2">
    <name type="scientific">Klebsiella grimontii</name>
    <dbReference type="NCBI Taxonomy" id="2058152"/>
    <lineage>
        <taxon>Bacteria</taxon>
        <taxon>Pseudomonadati</taxon>
        <taxon>Pseudomonadota</taxon>
        <taxon>Gammaproteobacteria</taxon>
        <taxon>Enterobacterales</taxon>
        <taxon>Enterobacteriaceae</taxon>
        <taxon>Klebsiella/Raoultella group</taxon>
        <taxon>Klebsiella</taxon>
    </lineage>
</organism>
<reference evidence="2" key="1">
    <citation type="submission" date="2017-08" db="EMBL/GenBank/DDBJ databases">
        <authorList>
            <person name="Brisse S."/>
        </authorList>
    </citation>
    <scope>NUCLEOTIDE SEQUENCE [LARGE SCALE GENOMIC DNA]</scope>
    <source>
        <strain evidence="2">06D021</strain>
    </source>
</reference>
<dbReference type="EMBL" id="FZTC01000014">
    <property type="protein sequence ID" value="SNU33723.1"/>
    <property type="molecule type" value="Genomic_DNA"/>
</dbReference>
<evidence type="ECO:0000313" key="1">
    <source>
        <dbReference type="EMBL" id="SNU33723.1"/>
    </source>
</evidence>
<dbReference type="Proteomes" id="UP000220639">
    <property type="component" value="Unassembled WGS sequence"/>
</dbReference>
<gene>
    <name evidence="1" type="ORF">KOSB73_210217</name>
</gene>
<dbReference type="AlphaFoldDB" id="A0A285AYP4"/>
<evidence type="ECO:0000313" key="2">
    <source>
        <dbReference type="Proteomes" id="UP000220639"/>
    </source>
</evidence>
<sequence>MRGRFSARLPSIRYSRVDDGGTGCSGHRRIAPPASADTTRRLRRALRPLRTLPPGRVLNHCQNRGQSQLPCCYSMLKIIHGETVDIWAENRQAVFANLMDYIAVTSQSVTPCKYSMWTFLPSL</sequence>
<proteinExistence type="predicted"/>
<name>A0A285AYP4_9ENTR</name>